<dbReference type="Pfam" id="PF23857">
    <property type="entry name" value="Phage_TAC_19"/>
    <property type="match status" value="1"/>
</dbReference>
<sequence>MRPVYINFTDDEGNKTKTYTACSLKTGMMDNIFDIAERAESLNTDSVSIGQAKDFYKDLKSLILAVFKYQFSFDELNENVEQEELMKVFQDICGNIGGELRKN</sequence>
<gene>
    <name evidence="1" type="ORF">GXN74_09725</name>
</gene>
<dbReference type="NCBIfam" id="NF047360">
    <property type="entry name" value="tail_chap_PVL"/>
    <property type="match status" value="1"/>
</dbReference>
<reference evidence="1 2" key="1">
    <citation type="submission" date="2020-01" db="EMBL/GenBank/DDBJ databases">
        <title>Anaeroalcalibacter tamaniensis gen. nov., sp. nov., moderately halophilic strictly anaerobic fermenter bacterium from mud volcano of Taman peninsula.</title>
        <authorList>
            <person name="Frolova A."/>
            <person name="Merkel A.Y."/>
            <person name="Slobodkin A.I."/>
        </authorList>
    </citation>
    <scope>NUCLEOTIDE SEQUENCE [LARGE SCALE GENOMIC DNA]</scope>
    <source>
        <strain evidence="1 2">F-3ap</strain>
    </source>
</reference>
<dbReference type="RefSeq" id="WP_162370742.1">
    <property type="nucleotide sequence ID" value="NZ_JAAEEH010000025.1"/>
</dbReference>
<name>A0A7X5HWP5_9FIRM</name>
<evidence type="ECO:0000313" key="2">
    <source>
        <dbReference type="Proteomes" id="UP000461585"/>
    </source>
</evidence>
<accession>A0A7X5HWP5</accession>
<protein>
    <submittedName>
        <fullName evidence="1">Uncharacterized protein</fullName>
    </submittedName>
</protein>
<evidence type="ECO:0000313" key="1">
    <source>
        <dbReference type="EMBL" id="NDL68017.1"/>
    </source>
</evidence>
<comment type="caution">
    <text evidence="1">The sequence shown here is derived from an EMBL/GenBank/DDBJ whole genome shotgun (WGS) entry which is preliminary data.</text>
</comment>
<keyword evidence="2" id="KW-1185">Reference proteome</keyword>
<dbReference type="Proteomes" id="UP000461585">
    <property type="component" value="Unassembled WGS sequence"/>
</dbReference>
<proteinExistence type="predicted"/>
<organism evidence="1 2">
    <name type="scientific">Anaerotalea alkaliphila</name>
    <dbReference type="NCBI Taxonomy" id="2662126"/>
    <lineage>
        <taxon>Bacteria</taxon>
        <taxon>Bacillati</taxon>
        <taxon>Bacillota</taxon>
        <taxon>Clostridia</taxon>
        <taxon>Eubacteriales</taxon>
        <taxon>Anaerotalea</taxon>
    </lineage>
</organism>
<dbReference type="AlphaFoldDB" id="A0A7X5HWP5"/>
<dbReference type="InterPro" id="IPR057006">
    <property type="entry name" value="Phage_TAC_19"/>
</dbReference>
<dbReference type="EMBL" id="JAAEEH010000025">
    <property type="protein sequence ID" value="NDL68017.1"/>
    <property type="molecule type" value="Genomic_DNA"/>
</dbReference>